<dbReference type="OrthoDB" id="9780310at2"/>
<gene>
    <name evidence="1" type="ORF">NIES593_14045</name>
</gene>
<evidence type="ECO:0000313" key="2">
    <source>
        <dbReference type="Proteomes" id="UP000186868"/>
    </source>
</evidence>
<evidence type="ECO:0000313" key="1">
    <source>
        <dbReference type="EMBL" id="OKH22051.1"/>
    </source>
</evidence>
<dbReference type="InterPro" id="IPR002763">
    <property type="entry name" value="DUF72"/>
</dbReference>
<dbReference type="PANTHER" id="PTHR30348:SF9">
    <property type="entry name" value="UPF0759 PROTEIN YECE"/>
    <property type="match status" value="1"/>
</dbReference>
<dbReference type="PANTHER" id="PTHR30348">
    <property type="entry name" value="UNCHARACTERIZED PROTEIN YECE"/>
    <property type="match status" value="1"/>
</dbReference>
<dbReference type="Gene3D" id="3.20.20.410">
    <property type="entry name" value="Protein of unknown function UPF0759"/>
    <property type="match status" value="1"/>
</dbReference>
<dbReference type="STRING" id="1921803.NIES593_14045"/>
<dbReference type="EMBL" id="MRCB01000016">
    <property type="protein sequence ID" value="OKH22051.1"/>
    <property type="molecule type" value="Genomic_DNA"/>
</dbReference>
<name>A0A1U7HET2_9CYAN</name>
<sequence length="285" mass="33013">MNFYLGCAVWSYKGWIGNFYPPKTQSKNFLRLYSQRLRAVEGNTTFYAVPEATTIERWVTETPAGFKFCLKLPREITHNGLLMPSLGAAIAFLERISNLGDRTGSVFLQLPPSYSPDFLEDLSAFLKSLVKETKALLALEVRHPDWFENSHANQLNNLLEKLGVARVLLDTRPIYDCPDDPQLACERRKPKVPLQPCLTANFSLVRFISHPQQEYNRSFLQEWVTQVDRWLRQGTEIYFFVHCPLEERSPFTARYFQQLLERQGVNVPPLPWDRLESPPVQLSLF</sequence>
<protein>
    <recommendedName>
        <fullName evidence="3">DUF72 domain-containing protein</fullName>
    </recommendedName>
</protein>
<dbReference type="AlphaFoldDB" id="A0A1U7HET2"/>
<dbReference type="InterPro" id="IPR036520">
    <property type="entry name" value="UPF0759_sf"/>
</dbReference>
<dbReference type="Proteomes" id="UP000186868">
    <property type="component" value="Unassembled WGS sequence"/>
</dbReference>
<evidence type="ECO:0008006" key="3">
    <source>
        <dbReference type="Google" id="ProtNLM"/>
    </source>
</evidence>
<dbReference type="SUPFAM" id="SSF117396">
    <property type="entry name" value="TM1631-like"/>
    <property type="match status" value="1"/>
</dbReference>
<reference evidence="1 2" key="1">
    <citation type="submission" date="2016-11" db="EMBL/GenBank/DDBJ databases">
        <title>Draft Genome Sequences of Nine Cyanobacterial Strains from Diverse Habitats.</title>
        <authorList>
            <person name="Zhu T."/>
            <person name="Hou S."/>
            <person name="Lu X."/>
            <person name="Hess W.R."/>
        </authorList>
    </citation>
    <scope>NUCLEOTIDE SEQUENCE [LARGE SCALE GENOMIC DNA]</scope>
    <source>
        <strain evidence="1 2">NIES-593</strain>
    </source>
</reference>
<proteinExistence type="predicted"/>
<keyword evidence="2" id="KW-1185">Reference proteome</keyword>
<accession>A0A1U7HET2</accession>
<dbReference type="Pfam" id="PF01904">
    <property type="entry name" value="DUF72"/>
    <property type="match status" value="1"/>
</dbReference>
<comment type="caution">
    <text evidence="1">The sequence shown here is derived from an EMBL/GenBank/DDBJ whole genome shotgun (WGS) entry which is preliminary data.</text>
</comment>
<dbReference type="RefSeq" id="WP_073600186.1">
    <property type="nucleotide sequence ID" value="NZ_MRCB01000016.1"/>
</dbReference>
<organism evidence="1 2">
    <name type="scientific">Hydrococcus rivularis NIES-593</name>
    <dbReference type="NCBI Taxonomy" id="1921803"/>
    <lineage>
        <taxon>Bacteria</taxon>
        <taxon>Bacillati</taxon>
        <taxon>Cyanobacteriota</taxon>
        <taxon>Cyanophyceae</taxon>
        <taxon>Pleurocapsales</taxon>
        <taxon>Hydrococcaceae</taxon>
        <taxon>Hydrococcus</taxon>
    </lineage>
</organism>